<evidence type="ECO:0000313" key="3">
    <source>
        <dbReference type="EMBL" id="GKU87476.1"/>
    </source>
</evidence>
<keyword evidence="2" id="KW-1133">Transmembrane helix</keyword>
<dbReference type="PANTHER" id="PTHR43939">
    <property type="entry name" value="COILED-COIL DOMAIN-CONTAINING PROTEIN 158"/>
    <property type="match status" value="1"/>
</dbReference>
<dbReference type="AlphaFoldDB" id="A0AAV5HJN8"/>
<feature type="coiled-coil region" evidence="1">
    <location>
        <begin position="218"/>
        <end position="245"/>
    </location>
</feature>
<name>A0AAV5HJN8_9ROSI</name>
<reference evidence="3 4" key="1">
    <citation type="journal article" date="2021" name="Commun. Biol.">
        <title>The genome of Shorea leprosula (Dipterocarpaceae) highlights the ecological relevance of drought in aseasonal tropical rainforests.</title>
        <authorList>
            <person name="Ng K.K.S."/>
            <person name="Kobayashi M.J."/>
            <person name="Fawcett J.A."/>
            <person name="Hatakeyama M."/>
            <person name="Paape T."/>
            <person name="Ng C.H."/>
            <person name="Ang C.C."/>
            <person name="Tnah L.H."/>
            <person name="Lee C.T."/>
            <person name="Nishiyama T."/>
            <person name="Sese J."/>
            <person name="O'Brien M.J."/>
            <person name="Copetti D."/>
            <person name="Mohd Noor M.I."/>
            <person name="Ong R.C."/>
            <person name="Putra M."/>
            <person name="Sireger I.Z."/>
            <person name="Indrioko S."/>
            <person name="Kosugi Y."/>
            <person name="Izuno A."/>
            <person name="Isagi Y."/>
            <person name="Lee S.L."/>
            <person name="Shimizu K.K."/>
        </authorList>
    </citation>
    <scope>NUCLEOTIDE SEQUENCE [LARGE SCALE GENOMIC DNA]</scope>
    <source>
        <strain evidence="3">214</strain>
    </source>
</reference>
<accession>A0AAV5HJN8</accession>
<gene>
    <name evidence="3" type="ORF">SLEP1_g1869</name>
</gene>
<dbReference type="EMBL" id="BPVZ01000002">
    <property type="protein sequence ID" value="GKU87476.1"/>
    <property type="molecule type" value="Genomic_DNA"/>
</dbReference>
<dbReference type="Gene3D" id="1.10.287.1490">
    <property type="match status" value="1"/>
</dbReference>
<dbReference type="SUPFAM" id="SSF57997">
    <property type="entry name" value="Tropomyosin"/>
    <property type="match status" value="1"/>
</dbReference>
<protein>
    <submittedName>
        <fullName evidence="3">Uncharacterized protein</fullName>
    </submittedName>
</protein>
<feature type="coiled-coil region" evidence="1">
    <location>
        <begin position="271"/>
        <end position="420"/>
    </location>
</feature>
<keyword evidence="4" id="KW-1185">Reference proteome</keyword>
<proteinExistence type="predicted"/>
<keyword evidence="2" id="KW-0812">Transmembrane</keyword>
<feature type="coiled-coil region" evidence="1">
    <location>
        <begin position="504"/>
        <end position="538"/>
    </location>
</feature>
<keyword evidence="2" id="KW-0472">Membrane</keyword>
<sequence>MVSCVKWSDAGEVASLSFYNASGGITSSNLQNKESFRSVDSWSNANLPDHFDANFTVDAGGFVAHHLQEFMNEIIALKEKLNRHLKSLHEQTSSLSSTMGVLQRESASQKESFEALRRDIVRLESIGGEKDMKIGALSRNIALLNEACANSIIEIENRKAELLGKNFSAADMGSLKSVTDTDLGLPFTRQIDFSSEEFVKTMADRVSLAVKEFATVKADFAESALKEMKMSVANLQKELQEKDIQKDRICIELVAQIKEAESAAASYSQDLQSSKTLVHDLQKQVEHMQEEQDLLEQRVKELHDVQAISMELQNRVGSLTDKLSAKDQEIEALMQALDEEEVQMEELTRKIEGLEENLQKKNVDLENLEASRAKVVKKLAVTVRKFDELHNLSESLLSEIEKLQSQLQDRDAEISFLRNEVTRCTNDVLSASQTNSKRDSEEIYEFFTWFDAVVSRVEVPDLHVDDKNSNQVYEYKFVFQKRINSIISELEDLRVVAQSRDALLQAERSKVEELIRREETLQRTLHEKESQLNMLENVGDSARATGFNSEIVEVEPVVNKWAVAGTSTASQVRSLRKVNNDQVAIAIDMDPGGSNRLEDEDDDKVHGFKSLTTSRIIPKFTRPVTDMVDGLWVSCDRALMRQPALRLGIIMYWAVLHALLAAFVF</sequence>
<evidence type="ECO:0000313" key="4">
    <source>
        <dbReference type="Proteomes" id="UP001054252"/>
    </source>
</evidence>
<keyword evidence="1" id="KW-0175">Coiled coil</keyword>
<evidence type="ECO:0000256" key="2">
    <source>
        <dbReference type="SAM" id="Phobius"/>
    </source>
</evidence>
<dbReference type="PANTHER" id="PTHR43939:SF50">
    <property type="entry name" value="NUCLEOPORIN"/>
    <property type="match status" value="1"/>
</dbReference>
<dbReference type="Proteomes" id="UP001054252">
    <property type="component" value="Unassembled WGS sequence"/>
</dbReference>
<evidence type="ECO:0000256" key="1">
    <source>
        <dbReference type="SAM" id="Coils"/>
    </source>
</evidence>
<organism evidence="3 4">
    <name type="scientific">Rubroshorea leprosula</name>
    <dbReference type="NCBI Taxonomy" id="152421"/>
    <lineage>
        <taxon>Eukaryota</taxon>
        <taxon>Viridiplantae</taxon>
        <taxon>Streptophyta</taxon>
        <taxon>Embryophyta</taxon>
        <taxon>Tracheophyta</taxon>
        <taxon>Spermatophyta</taxon>
        <taxon>Magnoliopsida</taxon>
        <taxon>eudicotyledons</taxon>
        <taxon>Gunneridae</taxon>
        <taxon>Pentapetalae</taxon>
        <taxon>rosids</taxon>
        <taxon>malvids</taxon>
        <taxon>Malvales</taxon>
        <taxon>Dipterocarpaceae</taxon>
        <taxon>Rubroshorea</taxon>
    </lineage>
</organism>
<feature type="transmembrane region" description="Helical" evidence="2">
    <location>
        <begin position="644"/>
        <end position="664"/>
    </location>
</feature>
<comment type="caution">
    <text evidence="3">The sequence shown here is derived from an EMBL/GenBank/DDBJ whole genome shotgun (WGS) entry which is preliminary data.</text>
</comment>